<feature type="domain" description="Ribosomal RNA-processing protein 7 C-terminal" evidence="3">
    <location>
        <begin position="211"/>
        <end position="334"/>
    </location>
</feature>
<feature type="region of interest" description="Disordered" evidence="2">
    <location>
        <begin position="1"/>
        <end position="200"/>
    </location>
</feature>
<feature type="compositionally biased region" description="Basic and acidic residues" evidence="2">
    <location>
        <begin position="105"/>
        <end position="129"/>
    </location>
</feature>
<accession>A0ABD2XYP5</accession>
<proteinExistence type="inferred from homology"/>
<feature type="compositionally biased region" description="Basic residues" evidence="2">
    <location>
        <begin position="1"/>
        <end position="15"/>
    </location>
</feature>
<dbReference type="Gene3D" id="6.10.250.1770">
    <property type="match status" value="1"/>
</dbReference>
<feature type="compositionally biased region" description="Basic residues" evidence="2">
    <location>
        <begin position="156"/>
        <end position="167"/>
    </location>
</feature>
<comment type="caution">
    <text evidence="4">The sequence shown here is derived from an EMBL/GenBank/DDBJ whole genome shotgun (WGS) entry which is preliminary data.</text>
</comment>
<name>A0ABD2XYP5_9GENT</name>
<feature type="compositionally biased region" description="Basic and acidic residues" evidence="2">
    <location>
        <begin position="16"/>
        <end position="44"/>
    </location>
</feature>
<evidence type="ECO:0000259" key="3">
    <source>
        <dbReference type="Pfam" id="PF12923"/>
    </source>
</evidence>
<gene>
    <name evidence="4" type="ORF">ACH5RR_038739</name>
</gene>
<keyword evidence="5" id="KW-1185">Reference proteome</keyword>
<feature type="compositionally biased region" description="Polar residues" evidence="2">
    <location>
        <begin position="78"/>
        <end position="87"/>
    </location>
</feature>
<dbReference type="Pfam" id="PF12923">
    <property type="entry name" value="RRP7"/>
    <property type="match status" value="1"/>
</dbReference>
<dbReference type="EMBL" id="JBJUIK010000016">
    <property type="protein sequence ID" value="KAL3499646.1"/>
    <property type="molecule type" value="Genomic_DNA"/>
</dbReference>
<evidence type="ECO:0000313" key="5">
    <source>
        <dbReference type="Proteomes" id="UP001630127"/>
    </source>
</evidence>
<dbReference type="InterPro" id="IPR024326">
    <property type="entry name" value="RRP7_C"/>
</dbReference>
<dbReference type="PANTHER" id="PTHR13191:SF0">
    <property type="entry name" value="RIBOSOMAL RNA-PROCESSING PROTEIN 7 HOMOLOG A-RELATED"/>
    <property type="match status" value="1"/>
</dbReference>
<feature type="compositionally biased region" description="Basic residues" evidence="2">
    <location>
        <begin position="91"/>
        <end position="104"/>
    </location>
</feature>
<evidence type="ECO:0000313" key="4">
    <source>
        <dbReference type="EMBL" id="KAL3499646.1"/>
    </source>
</evidence>
<evidence type="ECO:0000256" key="2">
    <source>
        <dbReference type="SAM" id="MobiDB-lite"/>
    </source>
</evidence>
<dbReference type="InterPro" id="IPR040446">
    <property type="entry name" value="RRP7"/>
</dbReference>
<sequence>MSRVGDKKKKSRSLAHHGDNTDKAHTVDRPYTKDESGEHEENHASKKLRNKKQKNNRMAVIGTVKSNKIYHETEDGLSDQNGGSSEEQGNRKRKLNKKKTKEKKKAQLDKVDFRAEVNSEQRNDDKRMETSPGTQSEIEISEELRKTDLGTSSGTRKSRKAQKKKKNSTSSNGEENLLQKRDAEEDEIYQISSGDEDCSKGMKKCITEYHQRRPGIQVLQERIDEFITAHEAWEEQERKEREALAAEDGWTVVTHHKGRKKTTDAETGVTVGSVAQAAVLDKMAKKKSKGVGLDFYRFQRREARRNEIMMLQDKFEQDKKKIQQLREARKFRPY</sequence>
<dbReference type="CDD" id="cd12951">
    <property type="entry name" value="RRP7_Rrp7A"/>
    <property type="match status" value="1"/>
</dbReference>
<dbReference type="PANTHER" id="PTHR13191">
    <property type="entry name" value="RIBOSOMAL RNA PROCESSING PROTEIN 7-RELATED"/>
    <property type="match status" value="1"/>
</dbReference>
<dbReference type="Proteomes" id="UP001630127">
    <property type="component" value="Unassembled WGS sequence"/>
</dbReference>
<protein>
    <recommendedName>
        <fullName evidence="3">Ribosomal RNA-processing protein 7 C-terminal domain-containing protein</fullName>
    </recommendedName>
</protein>
<evidence type="ECO:0000256" key="1">
    <source>
        <dbReference type="ARBA" id="ARBA00006110"/>
    </source>
</evidence>
<reference evidence="4 5" key="1">
    <citation type="submission" date="2024-11" db="EMBL/GenBank/DDBJ databases">
        <title>A near-complete genome assembly of Cinchona calisaya.</title>
        <authorList>
            <person name="Lian D.C."/>
            <person name="Zhao X.W."/>
            <person name="Wei L."/>
        </authorList>
    </citation>
    <scope>NUCLEOTIDE SEQUENCE [LARGE SCALE GENOMIC DNA]</scope>
    <source>
        <tissue evidence="4">Nenye</tissue>
    </source>
</reference>
<comment type="similarity">
    <text evidence="1">Belongs to the RRP7 family.</text>
</comment>
<dbReference type="AlphaFoldDB" id="A0ABD2XYP5"/>
<feature type="compositionally biased region" description="Basic residues" evidence="2">
    <location>
        <begin position="45"/>
        <end position="55"/>
    </location>
</feature>
<organism evidence="4 5">
    <name type="scientific">Cinchona calisaya</name>
    <dbReference type="NCBI Taxonomy" id="153742"/>
    <lineage>
        <taxon>Eukaryota</taxon>
        <taxon>Viridiplantae</taxon>
        <taxon>Streptophyta</taxon>
        <taxon>Embryophyta</taxon>
        <taxon>Tracheophyta</taxon>
        <taxon>Spermatophyta</taxon>
        <taxon>Magnoliopsida</taxon>
        <taxon>eudicotyledons</taxon>
        <taxon>Gunneridae</taxon>
        <taxon>Pentapetalae</taxon>
        <taxon>asterids</taxon>
        <taxon>lamiids</taxon>
        <taxon>Gentianales</taxon>
        <taxon>Rubiaceae</taxon>
        <taxon>Cinchonoideae</taxon>
        <taxon>Cinchoneae</taxon>
        <taxon>Cinchona</taxon>
    </lineage>
</organism>